<evidence type="ECO:0000313" key="1">
    <source>
        <dbReference type="EMBL" id="KAH0451383.1"/>
    </source>
</evidence>
<dbReference type="AlphaFoldDB" id="A0AAV7G7Q0"/>
<proteinExistence type="predicted"/>
<organism evidence="1 2">
    <name type="scientific">Dendrobium chrysotoxum</name>
    <name type="common">Orchid</name>
    <dbReference type="NCBI Taxonomy" id="161865"/>
    <lineage>
        <taxon>Eukaryota</taxon>
        <taxon>Viridiplantae</taxon>
        <taxon>Streptophyta</taxon>
        <taxon>Embryophyta</taxon>
        <taxon>Tracheophyta</taxon>
        <taxon>Spermatophyta</taxon>
        <taxon>Magnoliopsida</taxon>
        <taxon>Liliopsida</taxon>
        <taxon>Asparagales</taxon>
        <taxon>Orchidaceae</taxon>
        <taxon>Epidendroideae</taxon>
        <taxon>Malaxideae</taxon>
        <taxon>Dendrobiinae</taxon>
        <taxon>Dendrobium</taxon>
    </lineage>
</organism>
<evidence type="ECO:0000313" key="2">
    <source>
        <dbReference type="Proteomes" id="UP000775213"/>
    </source>
</evidence>
<protein>
    <submittedName>
        <fullName evidence="1">Uncharacterized protein</fullName>
    </submittedName>
</protein>
<comment type="caution">
    <text evidence="1">The sequence shown here is derived from an EMBL/GenBank/DDBJ whole genome shotgun (WGS) entry which is preliminary data.</text>
</comment>
<dbReference type="Proteomes" id="UP000775213">
    <property type="component" value="Unassembled WGS sequence"/>
</dbReference>
<name>A0AAV7G7Q0_DENCH</name>
<reference evidence="1 2" key="1">
    <citation type="journal article" date="2021" name="Hortic Res">
        <title>Chromosome-scale assembly of the Dendrobium chrysotoxum genome enhances the understanding of orchid evolution.</title>
        <authorList>
            <person name="Zhang Y."/>
            <person name="Zhang G.Q."/>
            <person name="Zhang D."/>
            <person name="Liu X.D."/>
            <person name="Xu X.Y."/>
            <person name="Sun W.H."/>
            <person name="Yu X."/>
            <person name="Zhu X."/>
            <person name="Wang Z.W."/>
            <person name="Zhao X."/>
            <person name="Zhong W.Y."/>
            <person name="Chen H."/>
            <person name="Yin W.L."/>
            <person name="Huang T."/>
            <person name="Niu S.C."/>
            <person name="Liu Z.J."/>
        </authorList>
    </citation>
    <scope>NUCLEOTIDE SEQUENCE [LARGE SCALE GENOMIC DNA]</scope>
    <source>
        <strain evidence="1">Lindl</strain>
    </source>
</reference>
<dbReference type="EMBL" id="JAGFBR010000017">
    <property type="protein sequence ID" value="KAH0451383.1"/>
    <property type="molecule type" value="Genomic_DNA"/>
</dbReference>
<sequence length="75" mass="8548">MWIALGFIQPSQGTIIEVNEGRNFGALIKKNLPLARCVTYYMDWHSQFSNKNSEVKDGINYLENIKDAEKARSAI</sequence>
<gene>
    <name evidence="1" type="ORF">IEQ34_018682</name>
</gene>
<keyword evidence="2" id="KW-1185">Reference proteome</keyword>
<accession>A0AAV7G7Q0</accession>